<sequence length="50" mass="5617">MEKPVQDRLFLDVMRVDAEQRILILIVALIALMSLGIGMMLPLTFPGLFS</sequence>
<feature type="transmembrane region" description="Helical" evidence="1">
    <location>
        <begin position="21"/>
        <end position="45"/>
    </location>
</feature>
<keyword evidence="1" id="KW-1133">Transmembrane helix</keyword>
<keyword evidence="3" id="KW-1185">Reference proteome</keyword>
<keyword evidence="1" id="KW-0812">Transmembrane</keyword>
<evidence type="ECO:0000313" key="3">
    <source>
        <dbReference type="Proteomes" id="UP000570823"/>
    </source>
</evidence>
<dbReference type="AlphaFoldDB" id="A0A7K4HNB7"/>
<dbReference type="Proteomes" id="UP000570823">
    <property type="component" value="Unassembled WGS sequence"/>
</dbReference>
<proteinExistence type="predicted"/>
<keyword evidence="1" id="KW-0472">Membrane</keyword>
<comment type="caution">
    <text evidence="2">The sequence shown here is derived from an EMBL/GenBank/DDBJ whole genome shotgun (WGS) entry which is preliminary data.</text>
</comment>
<evidence type="ECO:0000256" key="1">
    <source>
        <dbReference type="SAM" id="Phobius"/>
    </source>
</evidence>
<organism evidence="2 3">
    <name type="scientific">Methanofollis tationis</name>
    <dbReference type="NCBI Taxonomy" id="81417"/>
    <lineage>
        <taxon>Archaea</taxon>
        <taxon>Methanobacteriati</taxon>
        <taxon>Methanobacteriota</taxon>
        <taxon>Stenosarchaea group</taxon>
        <taxon>Methanomicrobia</taxon>
        <taxon>Methanomicrobiales</taxon>
        <taxon>Methanomicrobiaceae</taxon>
        <taxon>Methanofollis</taxon>
    </lineage>
</organism>
<dbReference type="EMBL" id="JABXWR010000001">
    <property type="protein sequence ID" value="NVO66775.1"/>
    <property type="molecule type" value="Genomic_DNA"/>
</dbReference>
<gene>
    <name evidence="2" type="ORF">HWN36_05490</name>
</gene>
<protein>
    <submittedName>
        <fullName evidence="2">Uncharacterized protein</fullName>
    </submittedName>
</protein>
<reference evidence="2 3" key="1">
    <citation type="submission" date="2020-06" db="EMBL/GenBank/DDBJ databases">
        <title>Methanofollis fontis sp. nov., a methanogen isolated from marine sediments near a cold seep at Four-Way Closure Ridge offshore southwestern Taiwan.</title>
        <authorList>
            <person name="Chen S.-C."/>
            <person name="Teng N.-H."/>
            <person name="Lin Y.-S."/>
            <person name="Lai M.-C."/>
            <person name="Chen H.-H."/>
            <person name="Wang C.-C."/>
        </authorList>
    </citation>
    <scope>NUCLEOTIDE SEQUENCE [LARGE SCALE GENOMIC DNA]</scope>
    <source>
        <strain evidence="2 3">DSM 2702</strain>
    </source>
</reference>
<evidence type="ECO:0000313" key="2">
    <source>
        <dbReference type="EMBL" id="NVO66775.1"/>
    </source>
</evidence>
<accession>A0A7K4HNB7</accession>
<dbReference type="RefSeq" id="WP_176788442.1">
    <property type="nucleotide sequence ID" value="NZ_JABXWR010000001.1"/>
</dbReference>
<name>A0A7K4HNB7_9EURY</name>